<keyword evidence="1" id="KW-1133">Transmembrane helix</keyword>
<dbReference type="Proteomes" id="UP001295684">
    <property type="component" value="Unassembled WGS sequence"/>
</dbReference>
<evidence type="ECO:0000313" key="4">
    <source>
        <dbReference type="Proteomes" id="UP001295684"/>
    </source>
</evidence>
<evidence type="ECO:0000259" key="2">
    <source>
        <dbReference type="Pfam" id="PF00892"/>
    </source>
</evidence>
<dbReference type="EMBL" id="CAMPGE010013938">
    <property type="protein sequence ID" value="CAI2372643.1"/>
    <property type="molecule type" value="Genomic_DNA"/>
</dbReference>
<feature type="domain" description="EamA" evidence="2">
    <location>
        <begin position="108"/>
        <end position="213"/>
    </location>
</feature>
<feature type="transmembrane region" description="Helical" evidence="1">
    <location>
        <begin position="62"/>
        <end position="79"/>
    </location>
</feature>
<comment type="caution">
    <text evidence="3">The sequence shown here is derived from an EMBL/GenBank/DDBJ whole genome shotgun (WGS) entry which is preliminary data.</text>
</comment>
<name>A0AAD1XH76_EUPCR</name>
<proteinExistence type="predicted"/>
<protein>
    <recommendedName>
        <fullName evidence="2">EamA domain-containing protein</fullName>
    </recommendedName>
</protein>
<dbReference type="GO" id="GO:0016020">
    <property type="term" value="C:membrane"/>
    <property type="evidence" value="ECO:0007669"/>
    <property type="project" value="InterPro"/>
</dbReference>
<dbReference type="SUPFAM" id="SSF103481">
    <property type="entry name" value="Multidrug resistance efflux transporter EmrE"/>
    <property type="match status" value="2"/>
</dbReference>
<feature type="transmembrane region" description="Helical" evidence="1">
    <location>
        <begin position="99"/>
        <end position="124"/>
    </location>
</feature>
<accession>A0AAD1XH76</accession>
<sequence>MHKRFDENIDMQISNSLPDRKILFLQNGAGKSFSKRTSSVIEDIEDCTNEVNEPEADDTKRNYIIGFSIMLTAVLTLTLKHSLIKLMSFHSPYLSVYDIILFRGCIMVIFMTGIKVCITGNFFFSLCDKSHKQIPSLSRGALFFIFLRCALGVINYSSESYTVARLPLSKSTMMFSCSAITCAILAWVFLRERLGLTYILCLIGCTVGVYFLSLGKEDSHKEGGVSAYLAAVIAIWANGASVVASRQLNLYKVHFSTFGVSFGIHFVVIMVVCSLLFDDVFHFEMYTNYDIFMLTIHGITGTAFMIMYYVAAQYMQATYVGPLKNLEIIFTIFIDIFLFNYSFTGEDIIGMSILAICIAILLILKFI</sequence>
<feature type="transmembrane region" description="Helical" evidence="1">
    <location>
        <begin position="136"/>
        <end position="156"/>
    </location>
</feature>
<feature type="transmembrane region" description="Helical" evidence="1">
    <location>
        <begin position="168"/>
        <end position="189"/>
    </location>
</feature>
<feature type="transmembrane region" description="Helical" evidence="1">
    <location>
        <begin position="225"/>
        <end position="243"/>
    </location>
</feature>
<dbReference type="InterPro" id="IPR037185">
    <property type="entry name" value="EmrE-like"/>
</dbReference>
<feature type="transmembrane region" description="Helical" evidence="1">
    <location>
        <begin position="196"/>
        <end position="213"/>
    </location>
</feature>
<dbReference type="InterPro" id="IPR000620">
    <property type="entry name" value="EamA_dom"/>
</dbReference>
<evidence type="ECO:0000256" key="1">
    <source>
        <dbReference type="SAM" id="Phobius"/>
    </source>
</evidence>
<dbReference type="AlphaFoldDB" id="A0AAD1XH76"/>
<keyword evidence="1" id="KW-0472">Membrane</keyword>
<feature type="transmembrane region" description="Helical" evidence="1">
    <location>
        <begin position="348"/>
        <end position="366"/>
    </location>
</feature>
<reference evidence="3" key="1">
    <citation type="submission" date="2023-07" db="EMBL/GenBank/DDBJ databases">
        <authorList>
            <consortium name="AG Swart"/>
            <person name="Singh M."/>
            <person name="Singh A."/>
            <person name="Seah K."/>
            <person name="Emmerich C."/>
        </authorList>
    </citation>
    <scope>NUCLEOTIDE SEQUENCE</scope>
    <source>
        <strain evidence="3">DP1</strain>
    </source>
</reference>
<keyword evidence="4" id="KW-1185">Reference proteome</keyword>
<dbReference type="PANTHER" id="PTHR22911">
    <property type="entry name" value="ACYL-MALONYL CONDENSING ENZYME-RELATED"/>
    <property type="match status" value="1"/>
</dbReference>
<organism evidence="3 4">
    <name type="scientific">Euplotes crassus</name>
    <dbReference type="NCBI Taxonomy" id="5936"/>
    <lineage>
        <taxon>Eukaryota</taxon>
        <taxon>Sar</taxon>
        <taxon>Alveolata</taxon>
        <taxon>Ciliophora</taxon>
        <taxon>Intramacronucleata</taxon>
        <taxon>Spirotrichea</taxon>
        <taxon>Hypotrichia</taxon>
        <taxon>Euplotida</taxon>
        <taxon>Euplotidae</taxon>
        <taxon>Moneuplotes</taxon>
    </lineage>
</organism>
<evidence type="ECO:0000313" key="3">
    <source>
        <dbReference type="EMBL" id="CAI2372643.1"/>
    </source>
</evidence>
<feature type="transmembrane region" description="Helical" evidence="1">
    <location>
        <begin position="289"/>
        <end position="311"/>
    </location>
</feature>
<feature type="domain" description="EamA" evidence="2">
    <location>
        <begin position="227"/>
        <end position="362"/>
    </location>
</feature>
<feature type="transmembrane region" description="Helical" evidence="1">
    <location>
        <begin position="323"/>
        <end position="342"/>
    </location>
</feature>
<feature type="transmembrane region" description="Helical" evidence="1">
    <location>
        <begin position="255"/>
        <end position="277"/>
    </location>
</feature>
<keyword evidence="1" id="KW-0812">Transmembrane</keyword>
<dbReference type="Pfam" id="PF00892">
    <property type="entry name" value="EamA"/>
    <property type="match status" value="2"/>
</dbReference>
<gene>
    <name evidence="3" type="ORF">ECRASSUSDP1_LOCUS13974</name>
</gene>